<dbReference type="AlphaFoldDB" id="A0A9D1JTJ5"/>
<gene>
    <name evidence="1" type="ORF">IAA83_05335</name>
</gene>
<dbReference type="Proteomes" id="UP000886741">
    <property type="component" value="Unassembled WGS sequence"/>
</dbReference>
<protein>
    <submittedName>
        <fullName evidence="1">Uncharacterized protein</fullName>
    </submittedName>
</protein>
<organism evidence="1 2">
    <name type="scientific">Candidatus Avoscillospira avistercoris</name>
    <dbReference type="NCBI Taxonomy" id="2840707"/>
    <lineage>
        <taxon>Bacteria</taxon>
        <taxon>Bacillati</taxon>
        <taxon>Bacillota</taxon>
        <taxon>Clostridia</taxon>
        <taxon>Eubacteriales</taxon>
        <taxon>Oscillospiraceae</taxon>
        <taxon>Oscillospiraceae incertae sedis</taxon>
        <taxon>Candidatus Avoscillospira</taxon>
    </lineage>
</organism>
<name>A0A9D1JTJ5_9FIRM</name>
<reference evidence="1" key="2">
    <citation type="journal article" date="2021" name="PeerJ">
        <title>Extensive microbial diversity within the chicken gut microbiome revealed by metagenomics and culture.</title>
        <authorList>
            <person name="Gilroy R."/>
            <person name="Ravi A."/>
            <person name="Getino M."/>
            <person name="Pursley I."/>
            <person name="Horton D.L."/>
            <person name="Alikhan N.F."/>
            <person name="Baker D."/>
            <person name="Gharbi K."/>
            <person name="Hall N."/>
            <person name="Watson M."/>
            <person name="Adriaenssens E.M."/>
            <person name="Foster-Nyarko E."/>
            <person name="Jarju S."/>
            <person name="Secka A."/>
            <person name="Antonio M."/>
            <person name="Oren A."/>
            <person name="Chaudhuri R.R."/>
            <person name="La Ragione R."/>
            <person name="Hildebrand F."/>
            <person name="Pallen M.J."/>
        </authorList>
    </citation>
    <scope>NUCLEOTIDE SEQUENCE</scope>
    <source>
        <strain evidence="1">ChiBcec16-1751</strain>
    </source>
</reference>
<dbReference type="EMBL" id="DVJJ01000080">
    <property type="protein sequence ID" value="HIS64778.1"/>
    <property type="molecule type" value="Genomic_DNA"/>
</dbReference>
<accession>A0A9D1JTJ5</accession>
<sequence>MKVIYGYDSYDCTKAVRDGNKATLYLTGGGTVEFVGVSEPAWDQFQFEDGSWDVVEPAPSAADRLDALEAAVLAMMGGMTNV</sequence>
<evidence type="ECO:0000313" key="1">
    <source>
        <dbReference type="EMBL" id="HIS64778.1"/>
    </source>
</evidence>
<evidence type="ECO:0000313" key="2">
    <source>
        <dbReference type="Proteomes" id="UP000886741"/>
    </source>
</evidence>
<comment type="caution">
    <text evidence="1">The sequence shown here is derived from an EMBL/GenBank/DDBJ whole genome shotgun (WGS) entry which is preliminary data.</text>
</comment>
<reference evidence="1" key="1">
    <citation type="submission" date="2020-10" db="EMBL/GenBank/DDBJ databases">
        <authorList>
            <person name="Gilroy R."/>
        </authorList>
    </citation>
    <scope>NUCLEOTIDE SEQUENCE</scope>
    <source>
        <strain evidence="1">ChiBcec16-1751</strain>
    </source>
</reference>
<proteinExistence type="predicted"/>